<name>A0A3A1P4H9_9SPHN</name>
<dbReference type="AlphaFoldDB" id="A0A3A1P4H9"/>
<dbReference type="EMBL" id="QXFM01000105">
    <property type="protein sequence ID" value="RIV84455.1"/>
    <property type="molecule type" value="Genomic_DNA"/>
</dbReference>
<keyword evidence="2" id="KW-1185">Reference proteome</keyword>
<protein>
    <submittedName>
        <fullName evidence="1">Uncharacterized protein</fullName>
    </submittedName>
</protein>
<reference evidence="1 2" key="1">
    <citation type="submission" date="2018-08" db="EMBL/GenBank/DDBJ databases">
        <title>Erythrobacter zhengii sp.nov., a bacterium isolated from deep-sea sediment.</title>
        <authorList>
            <person name="Fang C."/>
            <person name="Wu Y.-H."/>
            <person name="Sun C."/>
            <person name="Wang H."/>
            <person name="Cheng H."/>
            <person name="Meng F.-X."/>
            <person name="Wang C.-S."/>
            <person name="Xu X.-W."/>
        </authorList>
    </citation>
    <scope>NUCLEOTIDE SEQUENCE [LARGE SCALE GENOMIC DNA]</scope>
    <source>
        <strain evidence="1 2">CCTCC AB 2015396</strain>
    </source>
</reference>
<comment type="caution">
    <text evidence="1">The sequence shown here is derived from an EMBL/GenBank/DDBJ whole genome shotgun (WGS) entry which is preliminary data.</text>
</comment>
<organism evidence="1 2">
    <name type="scientific">Aurantiacibacter xanthus</name>
    <dbReference type="NCBI Taxonomy" id="1784712"/>
    <lineage>
        <taxon>Bacteria</taxon>
        <taxon>Pseudomonadati</taxon>
        <taxon>Pseudomonadota</taxon>
        <taxon>Alphaproteobacteria</taxon>
        <taxon>Sphingomonadales</taxon>
        <taxon>Erythrobacteraceae</taxon>
        <taxon>Aurantiacibacter</taxon>
    </lineage>
</organism>
<evidence type="ECO:0000313" key="2">
    <source>
        <dbReference type="Proteomes" id="UP000265366"/>
    </source>
</evidence>
<evidence type="ECO:0000313" key="1">
    <source>
        <dbReference type="EMBL" id="RIV84455.1"/>
    </source>
</evidence>
<dbReference type="Proteomes" id="UP000265366">
    <property type="component" value="Unassembled WGS sequence"/>
</dbReference>
<proteinExistence type="predicted"/>
<sequence length="62" mass="6340">MHTVSKQLTISATASVLAMALFALFTQIGEPPSPQSHRETGATASAIAPAVGQLVPALPSIR</sequence>
<accession>A0A3A1P4H9</accession>
<gene>
    <name evidence="1" type="ORF">D2V17_11800</name>
</gene>